<proteinExistence type="predicted"/>
<sequence length="62" mass="6999">MPAEGLRREVEGVVSSHNAQLTRPAHKVGKTVAPISRRRKFAAPREGLLSEQRSYGRRRFLS</sequence>
<protein>
    <submittedName>
        <fullName evidence="2">Uncharacterized protein</fullName>
    </submittedName>
</protein>
<evidence type="ECO:0000313" key="2">
    <source>
        <dbReference type="EMBL" id="EEX71933.1"/>
    </source>
</evidence>
<keyword evidence="3" id="KW-1185">Reference proteome</keyword>
<dbReference type="STRING" id="626522.GCWU000325_01476"/>
<feature type="compositionally biased region" description="Basic and acidic residues" evidence="1">
    <location>
        <begin position="1"/>
        <end position="11"/>
    </location>
</feature>
<dbReference type="AlphaFoldDB" id="C9LGX5"/>
<comment type="caution">
    <text evidence="2">The sequence shown here is derived from an EMBL/GenBank/DDBJ whole genome shotgun (WGS) entry which is preliminary data.</text>
</comment>
<dbReference type="Proteomes" id="UP000003460">
    <property type="component" value="Unassembled WGS sequence"/>
</dbReference>
<organism evidence="2 3">
    <name type="scientific">Alloprevotella tannerae ATCC 51259</name>
    <dbReference type="NCBI Taxonomy" id="626522"/>
    <lineage>
        <taxon>Bacteria</taxon>
        <taxon>Pseudomonadati</taxon>
        <taxon>Bacteroidota</taxon>
        <taxon>Bacteroidia</taxon>
        <taxon>Bacteroidales</taxon>
        <taxon>Prevotellaceae</taxon>
        <taxon>Alloprevotella</taxon>
    </lineage>
</organism>
<evidence type="ECO:0000313" key="3">
    <source>
        <dbReference type="Proteomes" id="UP000003460"/>
    </source>
</evidence>
<evidence type="ECO:0000256" key="1">
    <source>
        <dbReference type="SAM" id="MobiDB-lite"/>
    </source>
</evidence>
<gene>
    <name evidence="2" type="ORF">GCWU000325_01476</name>
</gene>
<reference evidence="2" key="1">
    <citation type="submission" date="2009-09" db="EMBL/GenBank/DDBJ databases">
        <authorList>
            <person name="Weinstock G."/>
            <person name="Sodergren E."/>
            <person name="Clifton S."/>
            <person name="Fulton L."/>
            <person name="Fulton B."/>
            <person name="Courtney L."/>
            <person name="Fronick C."/>
            <person name="Harrison M."/>
            <person name="Strong C."/>
            <person name="Farmer C."/>
            <person name="Delahaunty K."/>
            <person name="Markovic C."/>
            <person name="Hall O."/>
            <person name="Minx P."/>
            <person name="Tomlinson C."/>
            <person name="Mitreva M."/>
            <person name="Nelson J."/>
            <person name="Hou S."/>
            <person name="Wollam A."/>
            <person name="Pepin K.H."/>
            <person name="Johnson M."/>
            <person name="Bhonagiri V."/>
            <person name="Nash W.E."/>
            <person name="Warren W."/>
            <person name="Chinwalla A."/>
            <person name="Mardis E.R."/>
            <person name="Wilson R.K."/>
        </authorList>
    </citation>
    <scope>NUCLEOTIDE SEQUENCE [LARGE SCALE GENOMIC DNA]</scope>
    <source>
        <strain evidence="2">ATCC 51259</strain>
    </source>
</reference>
<feature type="region of interest" description="Disordered" evidence="1">
    <location>
        <begin position="1"/>
        <end position="31"/>
    </location>
</feature>
<name>C9LGX5_9BACT</name>
<accession>C9LGX5</accession>
<dbReference type="EMBL" id="ACIJ02000018">
    <property type="protein sequence ID" value="EEX71933.1"/>
    <property type="molecule type" value="Genomic_DNA"/>
</dbReference>
<dbReference type="HOGENOM" id="CLU_2900501_0_0_10"/>